<dbReference type="InterPro" id="IPR016181">
    <property type="entry name" value="Acyl_CoA_acyltransferase"/>
</dbReference>
<dbReference type="SUPFAM" id="SSF55729">
    <property type="entry name" value="Acyl-CoA N-acyltransferases (Nat)"/>
    <property type="match status" value="1"/>
</dbReference>
<evidence type="ECO:0000313" key="1">
    <source>
        <dbReference type="EMBL" id="HIX07808.1"/>
    </source>
</evidence>
<dbReference type="Proteomes" id="UP000824204">
    <property type="component" value="Unassembled WGS sequence"/>
</dbReference>
<dbReference type="AlphaFoldDB" id="A0A9D2AFE2"/>
<dbReference type="PANTHER" id="PTHR41368:SF1">
    <property type="entry name" value="PROTEIN YGHO"/>
    <property type="match status" value="1"/>
</dbReference>
<dbReference type="CDD" id="cd04301">
    <property type="entry name" value="NAT_SF"/>
    <property type="match status" value="1"/>
</dbReference>
<proteinExistence type="predicted"/>
<reference evidence="1" key="1">
    <citation type="journal article" date="2021" name="PeerJ">
        <title>Extensive microbial diversity within the chicken gut microbiome revealed by metagenomics and culture.</title>
        <authorList>
            <person name="Gilroy R."/>
            <person name="Ravi A."/>
            <person name="Getino M."/>
            <person name="Pursley I."/>
            <person name="Horton D.L."/>
            <person name="Alikhan N.F."/>
            <person name="Baker D."/>
            <person name="Gharbi K."/>
            <person name="Hall N."/>
            <person name="Watson M."/>
            <person name="Adriaenssens E.M."/>
            <person name="Foster-Nyarko E."/>
            <person name="Jarju S."/>
            <person name="Secka A."/>
            <person name="Antonio M."/>
            <person name="Oren A."/>
            <person name="Chaudhuri R.R."/>
            <person name="La Ragione R."/>
            <person name="Hildebrand F."/>
            <person name="Pallen M.J."/>
        </authorList>
    </citation>
    <scope>NUCLEOTIDE SEQUENCE</scope>
    <source>
        <strain evidence="1">811</strain>
    </source>
</reference>
<sequence>MIKVTQVRTASQMRRFVQFPLVLYKNCPHYVPAIYADERNILNPAKNPNLVDCEVRCYLAYKDGKVAGRIAAIEQKAYNTLSGRKCLRFSRFDCIDDREVAAALFAAVEAFGREKGLDTLHGPWGFDDMDREGMLTEGFDRRATYATNYNFEYYKNLVTSLGFQDESEWVEYEFDMPEEVDARIAHVASYIQKKMGVCEQAESMPMKQLIAKYGHDALEMVNLAYADLDCYVPVHGKIIDQVLRQFATVINPRYFSLLTDKEGEVAAMAVMLPSICAPLQKSGGRMTLPTILRLVKAISNPKELEMVLIAVHPKYQKMGLNSVMMSRIIANVIEDKIERVESNPELVSNTAVQEQWNSMGRRIIKRRKTFSKKIGE</sequence>
<accession>A0A9D2AFE2</accession>
<dbReference type="EMBL" id="DXFX01000066">
    <property type="protein sequence ID" value="HIX07808.1"/>
    <property type="molecule type" value="Genomic_DNA"/>
</dbReference>
<dbReference type="PANTHER" id="PTHR41368">
    <property type="entry name" value="PROTEIN YGHO"/>
    <property type="match status" value="1"/>
</dbReference>
<comment type="caution">
    <text evidence="1">The sequence shown here is derived from an EMBL/GenBank/DDBJ whole genome shotgun (WGS) entry which is preliminary data.</text>
</comment>
<evidence type="ECO:0000313" key="2">
    <source>
        <dbReference type="Proteomes" id="UP000824204"/>
    </source>
</evidence>
<dbReference type="Gene3D" id="3.40.630.30">
    <property type="match status" value="1"/>
</dbReference>
<protein>
    <recommendedName>
        <fullName evidence="3">N-acetyltransferase</fullName>
    </recommendedName>
</protein>
<evidence type="ECO:0008006" key="3">
    <source>
        <dbReference type="Google" id="ProtNLM"/>
    </source>
</evidence>
<organism evidence="1 2">
    <name type="scientific">Candidatus Borkfalkia faecipullorum</name>
    <dbReference type="NCBI Taxonomy" id="2838510"/>
    <lineage>
        <taxon>Bacteria</taxon>
        <taxon>Bacillati</taxon>
        <taxon>Bacillota</taxon>
        <taxon>Clostridia</taxon>
        <taxon>Christensenellales</taxon>
        <taxon>Christensenellaceae</taxon>
        <taxon>Candidatus Borkfalkia</taxon>
    </lineage>
</organism>
<dbReference type="InterPro" id="IPR039968">
    <property type="entry name" value="BcerS-like"/>
</dbReference>
<name>A0A9D2AFE2_9FIRM</name>
<reference evidence="1" key="2">
    <citation type="submission" date="2021-04" db="EMBL/GenBank/DDBJ databases">
        <authorList>
            <person name="Gilroy R."/>
        </authorList>
    </citation>
    <scope>NUCLEOTIDE SEQUENCE</scope>
    <source>
        <strain evidence="1">811</strain>
    </source>
</reference>
<gene>
    <name evidence="1" type="ORF">H9741_05020</name>
</gene>